<proteinExistence type="predicted"/>
<gene>
    <name evidence="1" type="ORF">METZ01_LOCUS15765</name>
</gene>
<reference evidence="1" key="1">
    <citation type="submission" date="2018-05" db="EMBL/GenBank/DDBJ databases">
        <authorList>
            <person name="Lanie J.A."/>
            <person name="Ng W.-L."/>
            <person name="Kazmierczak K.M."/>
            <person name="Andrzejewski T.M."/>
            <person name="Davidsen T.M."/>
            <person name="Wayne K.J."/>
            <person name="Tettelin H."/>
            <person name="Glass J.I."/>
            <person name="Rusch D."/>
            <person name="Podicherti R."/>
            <person name="Tsui H.-C.T."/>
            <person name="Winkler M.E."/>
        </authorList>
    </citation>
    <scope>NUCLEOTIDE SEQUENCE</scope>
</reference>
<protein>
    <submittedName>
        <fullName evidence="1">Uncharacterized protein</fullName>
    </submittedName>
</protein>
<evidence type="ECO:0000313" key="1">
    <source>
        <dbReference type="EMBL" id="SUZ62911.1"/>
    </source>
</evidence>
<dbReference type="AlphaFoldDB" id="A0A381P7I1"/>
<accession>A0A381P7I1</accession>
<name>A0A381P7I1_9ZZZZ</name>
<dbReference type="EMBL" id="UINC01000897">
    <property type="protein sequence ID" value="SUZ62911.1"/>
    <property type="molecule type" value="Genomic_DNA"/>
</dbReference>
<feature type="non-terminal residue" evidence="1">
    <location>
        <position position="116"/>
    </location>
</feature>
<organism evidence="1">
    <name type="scientific">marine metagenome</name>
    <dbReference type="NCBI Taxonomy" id="408172"/>
    <lineage>
        <taxon>unclassified sequences</taxon>
        <taxon>metagenomes</taxon>
        <taxon>ecological metagenomes</taxon>
    </lineage>
</organism>
<sequence length="116" mass="13112">MIAGGNKFEREKVSDPFQRNSVARIGDYPYPTNPMNDRAIGYLLQGKINNGISNYGNIINWDEQPSGLWGDYSYLPSVAFLAGLPGHKKTSEYQWQSVETIVDNEGFVVYSIWESQ</sequence>